<dbReference type="OrthoDB" id="10309524at2759"/>
<name>F0ULB1_AJEC8</name>
<dbReference type="AlphaFoldDB" id="F0ULB1"/>
<dbReference type="EMBL" id="DS990639">
    <property type="protein sequence ID" value="EGC45385.1"/>
    <property type="molecule type" value="Genomic_DNA"/>
</dbReference>
<gene>
    <name evidence="1" type="ORF">HCEG_04600</name>
</gene>
<accession>F0ULB1</accession>
<evidence type="ECO:0000313" key="2">
    <source>
        <dbReference type="Proteomes" id="UP000008142"/>
    </source>
</evidence>
<organism evidence="2">
    <name type="scientific">Ajellomyces capsulatus (strain H88)</name>
    <name type="common">Darling's disease fungus</name>
    <name type="synonym">Histoplasma capsulatum</name>
    <dbReference type="NCBI Taxonomy" id="544711"/>
    <lineage>
        <taxon>Eukaryota</taxon>
        <taxon>Fungi</taxon>
        <taxon>Dikarya</taxon>
        <taxon>Ascomycota</taxon>
        <taxon>Pezizomycotina</taxon>
        <taxon>Eurotiomycetes</taxon>
        <taxon>Eurotiomycetidae</taxon>
        <taxon>Onygenales</taxon>
        <taxon>Ajellomycetaceae</taxon>
        <taxon>Histoplasma</taxon>
    </lineage>
</organism>
<sequence length="129" mass="14215">MLLCISTEPSGNARSALAMCSPQAAFSWGNSRLCDDIYIDLRQIPHDVSSGVYSNAAPLPADGRKLNVVPISAGKTFGVDSEQPRLLKLRDIEQYLSPSQPPPILYSGYFSYFLDLYVLVNDILTLTHH</sequence>
<reference evidence="2" key="1">
    <citation type="submission" date="2008-07" db="EMBL/GenBank/DDBJ databases">
        <title>Annotation of Ajellomyces capsulatus strain H88.</title>
        <authorList>
            <person name="Champion M."/>
            <person name="Cuomo C."/>
            <person name="Ma L.-J."/>
            <person name="Henn M.R."/>
            <person name="Sil A."/>
            <person name="Goldman B."/>
            <person name="Young S.K."/>
            <person name="Kodira C.D."/>
            <person name="Zeng Q."/>
            <person name="Koehrsen M."/>
            <person name="Alvarado L."/>
            <person name="Berlin A."/>
            <person name="Borenstein D."/>
            <person name="Chen Z."/>
            <person name="Engels R."/>
            <person name="Freedman E."/>
            <person name="Gellesch M."/>
            <person name="Goldberg J."/>
            <person name="Griggs A."/>
            <person name="Gujja S."/>
            <person name="Heiman D."/>
            <person name="Hepburn T."/>
            <person name="Howarth C."/>
            <person name="Jen D."/>
            <person name="Larson L."/>
            <person name="Lewis B."/>
            <person name="Mehta T."/>
            <person name="Park D."/>
            <person name="Pearson M."/>
            <person name="Roberts A."/>
            <person name="Saif S."/>
            <person name="Shea T."/>
            <person name="Shenoy N."/>
            <person name="Sisk P."/>
            <person name="Stolte C."/>
            <person name="Sykes S."/>
            <person name="Walk T."/>
            <person name="White J."/>
            <person name="Yandava C."/>
            <person name="Klein B."/>
            <person name="McEwen J.G."/>
            <person name="Puccia R."/>
            <person name="Goldman G.H."/>
            <person name="Felipe M.S."/>
            <person name="Nino-Vega G."/>
            <person name="San-Blas G."/>
            <person name="Taylor J."/>
            <person name="Mendoza L."/>
            <person name="Galagan J."/>
            <person name="Nusbaum C."/>
            <person name="Birren B."/>
        </authorList>
    </citation>
    <scope>NUCLEOTIDE SEQUENCE [LARGE SCALE GENOMIC DNA]</scope>
    <source>
        <strain evidence="2">H88</strain>
    </source>
</reference>
<evidence type="ECO:0000313" key="1">
    <source>
        <dbReference type="EMBL" id="EGC45385.1"/>
    </source>
</evidence>
<protein>
    <submittedName>
        <fullName evidence="1">Predicted protein</fullName>
    </submittedName>
</protein>
<dbReference type="Proteomes" id="UP000008142">
    <property type="component" value="Unassembled WGS sequence"/>
</dbReference>
<proteinExistence type="predicted"/>
<dbReference type="HOGENOM" id="CLU_1948204_0_0_1"/>